<dbReference type="AlphaFoldDB" id="A0A2S7SUS7"/>
<reference evidence="1 2" key="1">
    <citation type="submission" date="2018-01" db="EMBL/GenBank/DDBJ databases">
        <title>A novel member of the phylum Bacteroidetes isolated from glacier ice.</title>
        <authorList>
            <person name="Liu Q."/>
            <person name="Xin Y.-H."/>
        </authorList>
    </citation>
    <scope>NUCLEOTIDE SEQUENCE [LARGE SCALE GENOMIC DNA]</scope>
    <source>
        <strain evidence="1 2">RB1R16</strain>
    </source>
</reference>
<protein>
    <submittedName>
        <fullName evidence="1">Uncharacterized protein</fullName>
    </submittedName>
</protein>
<proteinExistence type="predicted"/>
<gene>
    <name evidence="1" type="ORF">CJD36_010360</name>
</gene>
<accession>A0A2S7SUS7</accession>
<keyword evidence="2" id="KW-1185">Reference proteome</keyword>
<dbReference type="EMBL" id="PPSL01000003">
    <property type="protein sequence ID" value="PQJ10371.1"/>
    <property type="molecule type" value="Genomic_DNA"/>
</dbReference>
<comment type="caution">
    <text evidence="1">The sequence shown here is derived from an EMBL/GenBank/DDBJ whole genome shotgun (WGS) entry which is preliminary data.</text>
</comment>
<name>A0A2S7SUS7_9BACT</name>
<sequence length="168" mass="19717">MTRHAIIEYIKYSLRAKRLHGVHSPFVYSFSEEVLYAPATKSTDTRLPKLDLPVKYVDLILKISEHYHCNNSLLLASATSDQHQQFDLTIFTESNPGTWLQLFNKHFKSITTESVIIVPAIHSTKRHTAKWRRLYTHPKILLSIDVYGIGLIFFRKEFKEQQHFILKY</sequence>
<evidence type="ECO:0000313" key="2">
    <source>
        <dbReference type="Proteomes" id="UP000239872"/>
    </source>
</evidence>
<dbReference type="Proteomes" id="UP000239872">
    <property type="component" value="Unassembled WGS sequence"/>
</dbReference>
<evidence type="ECO:0000313" key="1">
    <source>
        <dbReference type="EMBL" id="PQJ10371.1"/>
    </source>
</evidence>
<organism evidence="1 2">
    <name type="scientific">Flavipsychrobacter stenotrophus</name>
    <dbReference type="NCBI Taxonomy" id="2077091"/>
    <lineage>
        <taxon>Bacteria</taxon>
        <taxon>Pseudomonadati</taxon>
        <taxon>Bacteroidota</taxon>
        <taxon>Chitinophagia</taxon>
        <taxon>Chitinophagales</taxon>
        <taxon>Chitinophagaceae</taxon>
        <taxon>Flavipsychrobacter</taxon>
    </lineage>
</organism>